<dbReference type="InterPro" id="IPR001138">
    <property type="entry name" value="Zn2Cys6_DnaBD"/>
</dbReference>
<evidence type="ECO:0000259" key="7">
    <source>
        <dbReference type="PROSITE" id="PS50048"/>
    </source>
</evidence>
<dbReference type="PANTHER" id="PTHR47338:SF29">
    <property type="entry name" value="ZN(2)-C6 FUNGAL-TYPE DOMAIN-CONTAINING PROTEIN"/>
    <property type="match status" value="1"/>
</dbReference>
<dbReference type="AlphaFoldDB" id="A0A4Z0A7D5"/>
<dbReference type="InterPro" id="IPR050815">
    <property type="entry name" value="TF_fung"/>
</dbReference>
<dbReference type="GO" id="GO:0006351">
    <property type="term" value="P:DNA-templated transcription"/>
    <property type="evidence" value="ECO:0007669"/>
    <property type="project" value="InterPro"/>
</dbReference>
<evidence type="ECO:0000256" key="3">
    <source>
        <dbReference type="ARBA" id="ARBA00023015"/>
    </source>
</evidence>
<dbReference type="STRING" id="135208.A0A4Z0A7D5"/>
<evidence type="ECO:0000256" key="5">
    <source>
        <dbReference type="ARBA" id="ARBA00023242"/>
    </source>
</evidence>
<dbReference type="CDD" id="cd14725">
    <property type="entry name" value="ZIP_Gal4-like_2"/>
    <property type="match status" value="1"/>
</dbReference>
<dbReference type="GO" id="GO:0008270">
    <property type="term" value="F:zinc ion binding"/>
    <property type="evidence" value="ECO:0007669"/>
    <property type="project" value="InterPro"/>
</dbReference>
<reference evidence="8 9" key="1">
    <citation type="submission" date="2019-02" db="EMBL/GenBank/DDBJ databases">
        <title>Genome sequencing of the rare red list fungi Hericium alpestre (H. flagellum).</title>
        <authorList>
            <person name="Buettner E."/>
            <person name="Kellner H."/>
        </authorList>
    </citation>
    <scope>NUCLEOTIDE SEQUENCE [LARGE SCALE GENOMIC DNA]</scope>
    <source>
        <strain evidence="8 9">DSM 108284</strain>
    </source>
</reference>
<name>A0A4Z0A7D5_9AGAM</name>
<feature type="compositionally biased region" description="Low complexity" evidence="6">
    <location>
        <begin position="97"/>
        <end position="124"/>
    </location>
</feature>
<dbReference type="InterPro" id="IPR007219">
    <property type="entry name" value="XnlR_reg_dom"/>
</dbReference>
<dbReference type="Gene3D" id="4.10.240.10">
    <property type="entry name" value="Zn(2)-C6 fungal-type DNA-binding domain"/>
    <property type="match status" value="1"/>
</dbReference>
<dbReference type="PANTHER" id="PTHR47338">
    <property type="entry name" value="ZN(II)2CYS6 TRANSCRIPTION FACTOR (EUROFUNG)-RELATED"/>
    <property type="match status" value="1"/>
</dbReference>
<dbReference type="Pfam" id="PF04082">
    <property type="entry name" value="Fungal_trans"/>
    <property type="match status" value="1"/>
</dbReference>
<keyword evidence="9" id="KW-1185">Reference proteome</keyword>
<evidence type="ECO:0000313" key="9">
    <source>
        <dbReference type="Proteomes" id="UP000298061"/>
    </source>
</evidence>
<dbReference type="GO" id="GO:0003677">
    <property type="term" value="F:DNA binding"/>
    <property type="evidence" value="ECO:0007669"/>
    <property type="project" value="InterPro"/>
</dbReference>
<dbReference type="CDD" id="cd00067">
    <property type="entry name" value="GAL4"/>
    <property type="match status" value="1"/>
</dbReference>
<dbReference type="PROSITE" id="PS50048">
    <property type="entry name" value="ZN2_CY6_FUNGAL_2"/>
    <property type="match status" value="1"/>
</dbReference>
<evidence type="ECO:0000256" key="4">
    <source>
        <dbReference type="ARBA" id="ARBA00023163"/>
    </source>
</evidence>
<dbReference type="GO" id="GO:0005634">
    <property type="term" value="C:nucleus"/>
    <property type="evidence" value="ECO:0007669"/>
    <property type="project" value="UniProtKB-SubCell"/>
</dbReference>
<dbReference type="Proteomes" id="UP000298061">
    <property type="component" value="Unassembled WGS sequence"/>
</dbReference>
<evidence type="ECO:0000313" key="8">
    <source>
        <dbReference type="EMBL" id="TFY82400.1"/>
    </source>
</evidence>
<comment type="caution">
    <text evidence="8">The sequence shown here is derived from an EMBL/GenBank/DDBJ whole genome shotgun (WGS) entry which is preliminary data.</text>
</comment>
<keyword evidence="3" id="KW-0805">Transcription regulation</keyword>
<proteinExistence type="predicted"/>
<dbReference type="Pfam" id="PF00172">
    <property type="entry name" value="Zn_clus"/>
    <property type="match status" value="1"/>
</dbReference>
<keyword evidence="4" id="KW-0804">Transcription</keyword>
<sequence>MAEKSAPGPSRGTGPTLQRGKACLRCRKRKMRCDGTKPACQQCQRAKKGDLCEYDDGKGKTRTQVLRENIARLEARIKELEDPERTSSSVTLFDPHSFGYSEESSSSSAGSPSSLSFSQSQSPYPFGNTSPPPAIHSPPHQWLQKTESPIPFNGTAEVEVEELPVELKQSLLDIFLPHRQQVGFEINVERLRNSLHLPMEEQRHPVLMNAIYLWACYLSRPQSLGQHEPMYLSRALEYLDEALQNPSRVVDLIQGCCLISVYLLTNGRLLEGSYHASNAASMAMQWGLHRQVSEEPDTGECMETNFKLPPAQDAIERGERILAFWQVFVLDRCWSVVLQRPSTIQDGRDMMTAITVPWPQDMEDYEAGNLNTILDFPTVQSFLTHQMQLPGFAGGFSHLALRAKASALFETAVKLSATWNSPVALSETLDEETQALENTVIRFSSSLLPVHQLNATLAVDKHALIVIHTLAQAALIRLHYRFGETDPMRHEKCLQAARACVFIIRHIGDADYDYLDPIIGSCWGSASAVFTREITRMEAWSAVNTTETRAHVATIVSAMSKLSMKFPLLGFQASRIQRAFGTI</sequence>
<dbReference type="SUPFAM" id="SSF57701">
    <property type="entry name" value="Zn2/Cys6 DNA-binding domain"/>
    <property type="match status" value="1"/>
</dbReference>
<accession>A0A4Z0A7D5</accession>
<keyword evidence="5" id="KW-0539">Nucleus</keyword>
<dbReference type="CDD" id="cd12148">
    <property type="entry name" value="fungal_TF_MHR"/>
    <property type="match status" value="1"/>
</dbReference>
<dbReference type="EMBL" id="SFCI01000112">
    <property type="protein sequence ID" value="TFY82400.1"/>
    <property type="molecule type" value="Genomic_DNA"/>
</dbReference>
<feature type="region of interest" description="Disordered" evidence="6">
    <location>
        <begin position="81"/>
        <end position="148"/>
    </location>
</feature>
<dbReference type="PROSITE" id="PS00463">
    <property type="entry name" value="ZN2_CY6_FUNGAL_1"/>
    <property type="match status" value="1"/>
</dbReference>
<dbReference type="InterPro" id="IPR036864">
    <property type="entry name" value="Zn2-C6_fun-type_DNA-bd_sf"/>
</dbReference>
<dbReference type="GO" id="GO:0000981">
    <property type="term" value="F:DNA-binding transcription factor activity, RNA polymerase II-specific"/>
    <property type="evidence" value="ECO:0007669"/>
    <property type="project" value="InterPro"/>
</dbReference>
<evidence type="ECO:0000256" key="1">
    <source>
        <dbReference type="ARBA" id="ARBA00004123"/>
    </source>
</evidence>
<comment type="subcellular location">
    <subcellularLocation>
        <location evidence="1">Nucleus</location>
    </subcellularLocation>
</comment>
<feature type="domain" description="Zn(2)-C6 fungal-type" evidence="7">
    <location>
        <begin position="22"/>
        <end position="54"/>
    </location>
</feature>
<evidence type="ECO:0000256" key="6">
    <source>
        <dbReference type="SAM" id="MobiDB-lite"/>
    </source>
</evidence>
<dbReference type="OrthoDB" id="2309723at2759"/>
<dbReference type="SMART" id="SM00066">
    <property type="entry name" value="GAL4"/>
    <property type="match status" value="1"/>
</dbReference>
<keyword evidence="2" id="KW-0479">Metal-binding</keyword>
<evidence type="ECO:0000256" key="2">
    <source>
        <dbReference type="ARBA" id="ARBA00022723"/>
    </source>
</evidence>
<protein>
    <recommendedName>
        <fullName evidence="7">Zn(2)-C6 fungal-type domain-containing protein</fullName>
    </recommendedName>
</protein>
<gene>
    <name evidence="8" type="ORF">EWM64_g1612</name>
</gene>
<organism evidence="8 9">
    <name type="scientific">Hericium alpestre</name>
    <dbReference type="NCBI Taxonomy" id="135208"/>
    <lineage>
        <taxon>Eukaryota</taxon>
        <taxon>Fungi</taxon>
        <taxon>Dikarya</taxon>
        <taxon>Basidiomycota</taxon>
        <taxon>Agaricomycotina</taxon>
        <taxon>Agaricomycetes</taxon>
        <taxon>Russulales</taxon>
        <taxon>Hericiaceae</taxon>
        <taxon>Hericium</taxon>
    </lineage>
</organism>